<dbReference type="SMART" id="SM00382">
    <property type="entry name" value="AAA"/>
    <property type="match status" value="1"/>
</dbReference>
<evidence type="ECO:0000256" key="1">
    <source>
        <dbReference type="ARBA" id="ARBA00004202"/>
    </source>
</evidence>
<dbReference type="InterPro" id="IPR003439">
    <property type="entry name" value="ABC_transporter-like_ATP-bd"/>
</dbReference>
<evidence type="ECO:0000256" key="5">
    <source>
        <dbReference type="ARBA" id="ARBA00022741"/>
    </source>
</evidence>
<sequence length="263" mass="29436">MDKTLLNVVDVWKSYDELEVLKGISFELAKREVKVIFGPSGSGKSTLLRCINMLTPPEKGEIYLSGQNLMAPGVDLNVMRAKIGMVFQHFNLFSHLKAVDNVSIGLRRVKGFTKEEARAKALDALHQVKMTEWIEHYPAQLSGGQQQRVGIARALAMKPDLILFDEPTSALDPELIGEVLQVMLEIAKAGTTMVVVTHEMGFARAVASEMIFIDQGVVIERGTPEHFFVSPESERVKHFLRQINILYGHHEELLKESNEGKKL</sequence>
<evidence type="ECO:0000256" key="6">
    <source>
        <dbReference type="ARBA" id="ARBA00022840"/>
    </source>
</evidence>
<dbReference type="PROSITE" id="PS50893">
    <property type="entry name" value="ABC_TRANSPORTER_2"/>
    <property type="match status" value="1"/>
</dbReference>
<evidence type="ECO:0000256" key="8">
    <source>
        <dbReference type="ARBA" id="ARBA00023136"/>
    </source>
</evidence>
<dbReference type="PANTHER" id="PTHR43166">
    <property type="entry name" value="AMINO ACID IMPORT ATP-BINDING PROTEIN"/>
    <property type="match status" value="1"/>
</dbReference>
<evidence type="ECO:0000256" key="7">
    <source>
        <dbReference type="ARBA" id="ARBA00022970"/>
    </source>
</evidence>
<dbReference type="EMBL" id="LAZR01013877">
    <property type="protein sequence ID" value="KKM19924.1"/>
    <property type="molecule type" value="Genomic_DNA"/>
</dbReference>
<dbReference type="PIRSF" id="PIRSF039085">
    <property type="entry name" value="ABC_ATPase_HisP"/>
    <property type="match status" value="1"/>
</dbReference>
<keyword evidence="7" id="KW-0029">Amino-acid transport</keyword>
<dbReference type="GO" id="GO:0005886">
    <property type="term" value="C:plasma membrane"/>
    <property type="evidence" value="ECO:0007669"/>
    <property type="project" value="UniProtKB-SubCell"/>
</dbReference>
<dbReference type="Pfam" id="PF00005">
    <property type="entry name" value="ABC_tran"/>
    <property type="match status" value="1"/>
</dbReference>
<dbReference type="PANTHER" id="PTHR43166:SF9">
    <property type="entry name" value="GLUTAMATE_ASPARTATE IMPORT ATP-BINDING PROTEIN GLTL"/>
    <property type="match status" value="1"/>
</dbReference>
<dbReference type="InterPro" id="IPR030679">
    <property type="entry name" value="ABC_ATPase_HisP-typ"/>
</dbReference>
<keyword evidence="4" id="KW-1003">Cell membrane</keyword>
<dbReference type="InterPro" id="IPR003593">
    <property type="entry name" value="AAA+_ATPase"/>
</dbReference>
<protein>
    <recommendedName>
        <fullName evidence="9">ABC transporter domain-containing protein</fullName>
    </recommendedName>
</protein>
<evidence type="ECO:0000313" key="10">
    <source>
        <dbReference type="EMBL" id="KKM19924.1"/>
    </source>
</evidence>
<reference evidence="10" key="1">
    <citation type="journal article" date="2015" name="Nature">
        <title>Complex archaea that bridge the gap between prokaryotes and eukaryotes.</title>
        <authorList>
            <person name="Spang A."/>
            <person name="Saw J.H."/>
            <person name="Jorgensen S.L."/>
            <person name="Zaremba-Niedzwiedzka K."/>
            <person name="Martijn J."/>
            <person name="Lind A.E."/>
            <person name="van Eijk R."/>
            <person name="Schleper C."/>
            <person name="Guy L."/>
            <person name="Ettema T.J."/>
        </authorList>
    </citation>
    <scope>NUCLEOTIDE SEQUENCE</scope>
</reference>
<dbReference type="CDD" id="cd03262">
    <property type="entry name" value="ABC_HisP_GlnQ"/>
    <property type="match status" value="1"/>
</dbReference>
<keyword evidence="6" id="KW-0067">ATP-binding</keyword>
<evidence type="ECO:0000256" key="2">
    <source>
        <dbReference type="ARBA" id="ARBA00005417"/>
    </source>
</evidence>
<dbReference type="GO" id="GO:0016887">
    <property type="term" value="F:ATP hydrolysis activity"/>
    <property type="evidence" value="ECO:0007669"/>
    <property type="project" value="InterPro"/>
</dbReference>
<keyword evidence="5" id="KW-0547">Nucleotide-binding</keyword>
<dbReference type="SUPFAM" id="SSF52540">
    <property type="entry name" value="P-loop containing nucleoside triphosphate hydrolases"/>
    <property type="match status" value="1"/>
</dbReference>
<dbReference type="Gene3D" id="3.40.50.300">
    <property type="entry name" value="P-loop containing nucleotide triphosphate hydrolases"/>
    <property type="match status" value="1"/>
</dbReference>
<accession>A0A0F9IJE3</accession>
<name>A0A0F9IJE3_9ZZZZ</name>
<evidence type="ECO:0000256" key="4">
    <source>
        <dbReference type="ARBA" id="ARBA00022475"/>
    </source>
</evidence>
<dbReference type="GO" id="GO:0005524">
    <property type="term" value="F:ATP binding"/>
    <property type="evidence" value="ECO:0007669"/>
    <property type="project" value="UniProtKB-KW"/>
</dbReference>
<keyword evidence="3" id="KW-0813">Transport</keyword>
<dbReference type="InterPro" id="IPR027417">
    <property type="entry name" value="P-loop_NTPase"/>
</dbReference>
<dbReference type="InterPro" id="IPR050086">
    <property type="entry name" value="MetN_ABC_transporter-like"/>
</dbReference>
<dbReference type="AlphaFoldDB" id="A0A0F9IJE3"/>
<evidence type="ECO:0000256" key="3">
    <source>
        <dbReference type="ARBA" id="ARBA00022448"/>
    </source>
</evidence>
<comment type="subcellular location">
    <subcellularLocation>
        <location evidence="1">Cell membrane</location>
        <topology evidence="1">Peripheral membrane protein</topology>
    </subcellularLocation>
</comment>
<evidence type="ECO:0000259" key="9">
    <source>
        <dbReference type="PROSITE" id="PS50893"/>
    </source>
</evidence>
<feature type="domain" description="ABC transporter" evidence="9">
    <location>
        <begin position="6"/>
        <end position="240"/>
    </location>
</feature>
<comment type="similarity">
    <text evidence="2">Belongs to the ABC transporter superfamily.</text>
</comment>
<comment type="caution">
    <text evidence="10">The sequence shown here is derived from an EMBL/GenBank/DDBJ whole genome shotgun (WGS) entry which is preliminary data.</text>
</comment>
<organism evidence="10">
    <name type="scientific">marine sediment metagenome</name>
    <dbReference type="NCBI Taxonomy" id="412755"/>
    <lineage>
        <taxon>unclassified sequences</taxon>
        <taxon>metagenomes</taxon>
        <taxon>ecological metagenomes</taxon>
    </lineage>
</organism>
<dbReference type="InterPro" id="IPR017871">
    <property type="entry name" value="ABC_transporter-like_CS"/>
</dbReference>
<proteinExistence type="inferred from homology"/>
<gene>
    <name evidence="10" type="ORF">LCGC14_1650710</name>
</gene>
<keyword evidence="8" id="KW-0472">Membrane</keyword>
<dbReference type="PROSITE" id="PS00211">
    <property type="entry name" value="ABC_TRANSPORTER_1"/>
    <property type="match status" value="1"/>
</dbReference>
<dbReference type="GO" id="GO:0015424">
    <property type="term" value="F:ABC-type amino acid transporter activity"/>
    <property type="evidence" value="ECO:0007669"/>
    <property type="project" value="InterPro"/>
</dbReference>